<protein>
    <submittedName>
        <fullName evidence="2">Glucosaminidase</fullName>
    </submittedName>
</protein>
<accession>A0A271VN28</accession>
<dbReference type="PANTHER" id="PTHR40572">
    <property type="entry name" value="PROTEIN BAX"/>
    <property type="match status" value="1"/>
</dbReference>
<sequence length="267" mass="30621">MMHKKVTIRLVWLMIVAIAIFGVYRFEKPKRTKLPLLRGEVVGIAPDFTAMSDVSERKEAFFNYLKPGVMYENSRILQERAILKRIKKDFADGQLSPNNLAQAQRLASLYSLELNQGIVDIEWLQEMLHRVDVIPEALVLTQAANESAWGTSRFAREANNYFGQWCYSSGCGLVPLERIEGAFHEVAKFDSVQDSIQGYFMNVNRNAAYRDLRDIRFQLRQKKLNPASDDSAKAMSNGLMKYSERGEAYVKDLQAMMAANQNYWNDN</sequence>
<name>A0A271VN28_VIBMT</name>
<proteinExistence type="predicted"/>
<organism evidence="2 3">
    <name type="scientific">Vibrio metoecus</name>
    <dbReference type="NCBI Taxonomy" id="1481663"/>
    <lineage>
        <taxon>Bacteria</taxon>
        <taxon>Pseudomonadati</taxon>
        <taxon>Pseudomonadota</taxon>
        <taxon>Gammaproteobacteria</taxon>
        <taxon>Vibrionales</taxon>
        <taxon>Vibrionaceae</taxon>
        <taxon>Vibrio</taxon>
    </lineage>
</organism>
<dbReference type="Pfam" id="PF01832">
    <property type="entry name" value="Glucosaminidase"/>
    <property type="match status" value="1"/>
</dbReference>
<dbReference type="InterPro" id="IPR053195">
    <property type="entry name" value="Bax-like"/>
</dbReference>
<comment type="caution">
    <text evidence="2">The sequence shown here is derived from an EMBL/GenBank/DDBJ whole genome shotgun (WGS) entry which is preliminary data.</text>
</comment>
<dbReference type="EMBL" id="NMSH01000036">
    <property type="protein sequence ID" value="PAR19563.1"/>
    <property type="molecule type" value="Genomic_DNA"/>
</dbReference>
<dbReference type="Proteomes" id="UP000216173">
    <property type="component" value="Unassembled WGS sequence"/>
</dbReference>
<gene>
    <name evidence="2" type="ORF">CGU03_16220</name>
</gene>
<reference evidence="3" key="1">
    <citation type="submission" date="2017-07" db="EMBL/GenBank/DDBJ databases">
        <authorList>
            <person name="Boucher Y."/>
            <person name="Orata F.D."/>
        </authorList>
    </citation>
    <scope>NUCLEOTIDE SEQUENCE [LARGE SCALE GENOMIC DNA]</scope>
    <source>
        <strain evidence="3">OYP9E10</strain>
    </source>
</reference>
<dbReference type="PANTHER" id="PTHR40572:SF1">
    <property type="entry name" value="PROTEIN BAX"/>
    <property type="match status" value="1"/>
</dbReference>
<dbReference type="Gene3D" id="1.10.530.10">
    <property type="match status" value="1"/>
</dbReference>
<evidence type="ECO:0000313" key="3">
    <source>
        <dbReference type="Proteomes" id="UP000216173"/>
    </source>
</evidence>
<feature type="domain" description="Mannosyl-glycoprotein endo-beta-N-acetylglucosamidase-like" evidence="1">
    <location>
        <begin position="124"/>
        <end position="261"/>
    </location>
</feature>
<evidence type="ECO:0000313" key="2">
    <source>
        <dbReference type="EMBL" id="PAR19563.1"/>
    </source>
</evidence>
<evidence type="ECO:0000259" key="1">
    <source>
        <dbReference type="Pfam" id="PF01832"/>
    </source>
</evidence>
<dbReference type="GO" id="GO:0004040">
    <property type="term" value="F:amidase activity"/>
    <property type="evidence" value="ECO:0007669"/>
    <property type="project" value="InterPro"/>
</dbReference>
<dbReference type="InterPro" id="IPR002901">
    <property type="entry name" value="MGlyc_endo_b_GlcNAc-like_dom"/>
</dbReference>
<dbReference type="AlphaFoldDB" id="A0A271VN28"/>
<dbReference type="OrthoDB" id="9788155at2"/>